<dbReference type="EMBL" id="CP094537">
    <property type="protein sequence ID" value="UOE36664.1"/>
    <property type="molecule type" value="Genomic_DNA"/>
</dbReference>
<dbReference type="InterPro" id="IPR011392">
    <property type="entry name" value="Tellurite-R_TerY"/>
</dbReference>
<keyword evidence="2" id="KW-0614">Plasmid</keyword>
<name>A0ABY4BBX9_9BACT</name>
<feature type="domain" description="VWFA" evidence="1">
    <location>
        <begin position="5"/>
        <end position="181"/>
    </location>
</feature>
<dbReference type="Proteomes" id="UP000831390">
    <property type="component" value="Plasmid unnamed3"/>
</dbReference>
<sequence length="212" mass="23432">MRRLPVYILLDTSGSMRGEPIEAVKNGLEVLVRTLRQDPFTLESVHLSLHTFDREVKILLPLTALEDLQLPDVTTPDSGPTHLGAALELLCAQYDKEIIKGTATQKGDWMPLLFIITDGSPSDLQLYRQMVEQVKKRRFASIVACAAGPKGKDEYLKELTSTVIHLDTADSNTFQQYFKWVSATVSSGNRSLGASDSLPPLPPPPPEVHLLI</sequence>
<evidence type="ECO:0000259" key="1">
    <source>
        <dbReference type="PROSITE" id="PS50234"/>
    </source>
</evidence>
<reference evidence="2 3" key="1">
    <citation type="submission" date="2022-03" db="EMBL/GenBank/DDBJ databases">
        <title>Hymenobactersp. isolated from the air.</title>
        <authorList>
            <person name="Won M."/>
            <person name="Kwon S.-W."/>
        </authorList>
    </citation>
    <scope>NUCLEOTIDE SEQUENCE [LARGE SCALE GENOMIC DNA]</scope>
    <source>
        <strain evidence="2 3">KACC 22596</strain>
        <plasmid evidence="2 3">unnamed3</plasmid>
    </source>
</reference>
<dbReference type="SUPFAM" id="SSF53300">
    <property type="entry name" value="vWA-like"/>
    <property type="match status" value="1"/>
</dbReference>
<protein>
    <submittedName>
        <fullName evidence="2">VWA domain-containing protein</fullName>
    </submittedName>
</protein>
<evidence type="ECO:0000313" key="2">
    <source>
        <dbReference type="EMBL" id="UOE36664.1"/>
    </source>
</evidence>
<dbReference type="RefSeq" id="WP_243520752.1">
    <property type="nucleotide sequence ID" value="NZ_CP094537.1"/>
</dbReference>
<evidence type="ECO:0000313" key="3">
    <source>
        <dbReference type="Proteomes" id="UP000831390"/>
    </source>
</evidence>
<keyword evidence="3" id="KW-1185">Reference proteome</keyword>
<dbReference type="InterPro" id="IPR002035">
    <property type="entry name" value="VWF_A"/>
</dbReference>
<organism evidence="2 3">
    <name type="scientific">Hymenobacter monticola</name>
    <dbReference type="NCBI Taxonomy" id="1705399"/>
    <lineage>
        <taxon>Bacteria</taxon>
        <taxon>Pseudomonadati</taxon>
        <taxon>Bacteroidota</taxon>
        <taxon>Cytophagia</taxon>
        <taxon>Cytophagales</taxon>
        <taxon>Hymenobacteraceae</taxon>
        <taxon>Hymenobacter</taxon>
    </lineage>
</organism>
<dbReference type="SMART" id="SM00327">
    <property type="entry name" value="VWA"/>
    <property type="match status" value="1"/>
</dbReference>
<accession>A0ABY4BBX9</accession>
<gene>
    <name evidence="2" type="ORF">MTP16_25130</name>
</gene>
<dbReference type="PROSITE" id="PS50234">
    <property type="entry name" value="VWFA"/>
    <property type="match status" value="1"/>
</dbReference>
<geneLocation type="plasmid" evidence="2 3">
    <name>unnamed3</name>
</geneLocation>
<dbReference type="Pfam" id="PF00092">
    <property type="entry name" value="VWA"/>
    <property type="match status" value="1"/>
</dbReference>
<dbReference type="Gene3D" id="3.40.50.410">
    <property type="entry name" value="von Willebrand factor, type A domain"/>
    <property type="match status" value="1"/>
</dbReference>
<dbReference type="InterPro" id="IPR036465">
    <property type="entry name" value="vWFA_dom_sf"/>
</dbReference>
<dbReference type="PIRSF" id="PIRSF020634">
    <property type="entry name" value="TerY_vWA"/>
    <property type="match status" value="1"/>
</dbReference>
<proteinExistence type="predicted"/>